<comment type="subcellular location">
    <subcellularLocation>
        <location evidence="1">Cell envelope</location>
    </subcellularLocation>
</comment>
<sequence>MKKIVTGLMTVVFLFCGWTVPGHAKEELACLKTPIIRASDYGVGVGKSWPRPVLAPYFNMGTYVRKEGYHYKGAPNLVAFAEDTGFDYFNLGFIQGVFTESDRIHWGWAGYGELSEGSTDPQYLGIKRTLKEFRESGRDFTVSFGGAKPTAFWQMTEDVDVLVNTYREIIQGYGLTRIDLDIEGTGTGYAKNKVNAKAIKRIQEETGVQVTLTLPVMPQGLIKAGQDDLRAYLEEGVQLELINIMTMCYGGGVTDYVQASKEAVENTKEQVKHFFHTYQGITLTEEQAYQKIGSTPLIGARAGHPTFTQEQMKELVAHAREKKIGQLAFWSVGRDAQIENQDGMIEPLYSYSPIANGFLRSEPVTVRFETAGGSRITDQTIEKGEKLSRPADPVKDGFTFQGWYKDAAHTEAWDFSQPVMSDLILYGKWEAKTPPQQTKKGKTDKRTNNFQIGNLEAELVEAFESEKGIELNSPVKKEVAVKNTGSIPQFVRVMIHPEIVQADGTILPSKIGKVIHLDISNEWQAGGDGFYYYKGRLESKDTTPNLFTTVRLDSGLSAEYKDAALELQLKVEAAGTTTDSYRDTWWRGENPTTGELGGINQVLSGLQ</sequence>
<dbReference type="NCBIfam" id="TIGR02543">
    <property type="entry name" value="List_Bact_rpt"/>
    <property type="match status" value="1"/>
</dbReference>
<accession>A0A4P5PBY0</accession>
<evidence type="ECO:0000256" key="1">
    <source>
        <dbReference type="ARBA" id="ARBA00004196"/>
    </source>
</evidence>
<dbReference type="AlphaFoldDB" id="A0A4P5PBY0"/>
<dbReference type="EMBL" id="BJCC01000036">
    <property type="protein sequence ID" value="GCF95697.1"/>
    <property type="molecule type" value="Genomic_DNA"/>
</dbReference>
<name>A0A4P5PBY0_9ENTE</name>
<keyword evidence="3" id="KW-1185">Reference proteome</keyword>
<dbReference type="Pfam" id="PF09479">
    <property type="entry name" value="Flg_new"/>
    <property type="match status" value="1"/>
</dbReference>
<dbReference type="OrthoDB" id="2058406at2"/>
<proteinExistence type="predicted"/>
<dbReference type="InterPro" id="IPR017853">
    <property type="entry name" value="GH"/>
</dbReference>
<protein>
    <recommendedName>
        <fullName evidence="4">GH18 domain-containing protein</fullName>
    </recommendedName>
</protein>
<dbReference type="Gene3D" id="2.60.40.4270">
    <property type="entry name" value="Listeria-Bacteroides repeat domain"/>
    <property type="match status" value="1"/>
</dbReference>
<evidence type="ECO:0008006" key="4">
    <source>
        <dbReference type="Google" id="ProtNLM"/>
    </source>
</evidence>
<dbReference type="SUPFAM" id="SSF51445">
    <property type="entry name" value="(Trans)glycosidases"/>
    <property type="match status" value="1"/>
</dbReference>
<dbReference type="PANTHER" id="PTHR42976">
    <property type="entry name" value="BIFUNCTIONAL CHITINASE/LYSOZYME-RELATED"/>
    <property type="match status" value="1"/>
</dbReference>
<dbReference type="InterPro" id="IPR013378">
    <property type="entry name" value="InlB-like_B-rpt"/>
</dbReference>
<gene>
    <name evidence="2" type="ORF">NRIC_35880</name>
</gene>
<dbReference type="GO" id="GO:0030313">
    <property type="term" value="C:cell envelope"/>
    <property type="evidence" value="ECO:0007669"/>
    <property type="project" value="UniProtKB-SubCell"/>
</dbReference>
<dbReference type="InterPro" id="IPR052750">
    <property type="entry name" value="GH18_Chitinase"/>
</dbReference>
<evidence type="ECO:0000313" key="3">
    <source>
        <dbReference type="Proteomes" id="UP000290567"/>
    </source>
</evidence>
<dbReference type="RefSeq" id="WP_146624070.1">
    <property type="nucleotide sequence ID" value="NZ_BJCC01000036.1"/>
</dbReference>
<reference evidence="3" key="1">
    <citation type="submission" date="2019-02" db="EMBL/GenBank/DDBJ databases">
        <title>Draft genome sequence of Enterococcus sp. Gos25-1.</title>
        <authorList>
            <person name="Tanaka N."/>
            <person name="Shiwa Y."/>
            <person name="Fujita N."/>
        </authorList>
    </citation>
    <scope>NUCLEOTIDE SEQUENCE [LARGE SCALE GENOMIC DNA]</scope>
    <source>
        <strain evidence="3">Gos25-1</strain>
    </source>
</reference>
<evidence type="ECO:0000313" key="2">
    <source>
        <dbReference type="EMBL" id="GCF95697.1"/>
    </source>
</evidence>
<dbReference type="Gene3D" id="3.20.20.80">
    <property type="entry name" value="Glycosidases"/>
    <property type="match status" value="1"/>
</dbReference>
<comment type="caution">
    <text evidence="2">The sequence shown here is derived from an EMBL/GenBank/DDBJ whole genome shotgun (WGS) entry which is preliminary data.</text>
</comment>
<dbReference type="Proteomes" id="UP000290567">
    <property type="component" value="Unassembled WGS sequence"/>
</dbReference>
<dbReference type="InterPro" id="IPR042229">
    <property type="entry name" value="Listeria/Bacterioides_rpt_sf"/>
</dbReference>
<dbReference type="PANTHER" id="PTHR42976:SF1">
    <property type="entry name" value="GH18 DOMAIN-CONTAINING PROTEIN-RELATED"/>
    <property type="match status" value="1"/>
</dbReference>
<organism evidence="2 3">
    <name type="scientific">Enterococcus florum</name>
    <dbReference type="NCBI Taxonomy" id="2480627"/>
    <lineage>
        <taxon>Bacteria</taxon>
        <taxon>Bacillati</taxon>
        <taxon>Bacillota</taxon>
        <taxon>Bacilli</taxon>
        <taxon>Lactobacillales</taxon>
        <taxon>Enterococcaceae</taxon>
        <taxon>Enterococcus</taxon>
    </lineage>
</organism>